<evidence type="ECO:0000313" key="2">
    <source>
        <dbReference type="EMBL" id="MQL98100.1"/>
    </source>
</evidence>
<keyword evidence="3" id="KW-1185">Reference proteome</keyword>
<sequence length="159" mass="17476">MGKSPFGAAKRGAPLREPPRNGAKGPKGPRGRESKDQTQDPFGGAKEGSSDPFPTSTPLPFIEVKGVKRRNHRFSLQDDNIMPTLLARFLPDVTATCSLCGAEEESLDHFFCRLLLFSGGEAGSDRTLESVWADPDPDRNWISDLADPREVWPIQDQPD</sequence>
<name>A0A843VX62_COLES</name>
<protein>
    <submittedName>
        <fullName evidence="2">Uncharacterized protein</fullName>
    </submittedName>
</protein>
<reference evidence="2" key="1">
    <citation type="submission" date="2017-07" db="EMBL/GenBank/DDBJ databases">
        <title>Taro Niue Genome Assembly and Annotation.</title>
        <authorList>
            <person name="Atibalentja N."/>
            <person name="Keating K."/>
            <person name="Fields C.J."/>
        </authorList>
    </citation>
    <scope>NUCLEOTIDE SEQUENCE</scope>
    <source>
        <strain evidence="2">Niue_2</strain>
        <tissue evidence="2">Leaf</tissue>
    </source>
</reference>
<proteinExistence type="predicted"/>
<feature type="region of interest" description="Disordered" evidence="1">
    <location>
        <begin position="1"/>
        <end position="60"/>
    </location>
</feature>
<organism evidence="2 3">
    <name type="scientific">Colocasia esculenta</name>
    <name type="common">Wild taro</name>
    <name type="synonym">Arum esculentum</name>
    <dbReference type="NCBI Taxonomy" id="4460"/>
    <lineage>
        <taxon>Eukaryota</taxon>
        <taxon>Viridiplantae</taxon>
        <taxon>Streptophyta</taxon>
        <taxon>Embryophyta</taxon>
        <taxon>Tracheophyta</taxon>
        <taxon>Spermatophyta</taxon>
        <taxon>Magnoliopsida</taxon>
        <taxon>Liliopsida</taxon>
        <taxon>Araceae</taxon>
        <taxon>Aroideae</taxon>
        <taxon>Colocasieae</taxon>
        <taxon>Colocasia</taxon>
    </lineage>
</organism>
<accession>A0A843VX62</accession>
<evidence type="ECO:0000256" key="1">
    <source>
        <dbReference type="SAM" id="MobiDB-lite"/>
    </source>
</evidence>
<comment type="caution">
    <text evidence="2">The sequence shown here is derived from an EMBL/GenBank/DDBJ whole genome shotgun (WGS) entry which is preliminary data.</text>
</comment>
<evidence type="ECO:0000313" key="3">
    <source>
        <dbReference type="Proteomes" id="UP000652761"/>
    </source>
</evidence>
<dbReference type="Proteomes" id="UP000652761">
    <property type="component" value="Unassembled WGS sequence"/>
</dbReference>
<dbReference type="AlphaFoldDB" id="A0A843VX62"/>
<gene>
    <name evidence="2" type="ORF">Taro_030803</name>
</gene>
<dbReference type="EMBL" id="NMUH01002142">
    <property type="protein sequence ID" value="MQL98100.1"/>
    <property type="molecule type" value="Genomic_DNA"/>
</dbReference>